<sequence>MDNKGPINEASVKSKTKKGKAKAVSKGGTLHTKTSLWRKMKDVEKMVTSISNRQIKIFATIEDMENFWNLFYA</sequence>
<protein>
    <submittedName>
        <fullName evidence="2">Uncharacterized protein</fullName>
    </submittedName>
</protein>
<feature type="region of interest" description="Disordered" evidence="1">
    <location>
        <begin position="1"/>
        <end position="32"/>
    </location>
</feature>
<feature type="compositionally biased region" description="Basic residues" evidence="1">
    <location>
        <begin position="14"/>
        <end position="23"/>
    </location>
</feature>
<evidence type="ECO:0000256" key="1">
    <source>
        <dbReference type="SAM" id="MobiDB-lite"/>
    </source>
</evidence>
<dbReference type="EMBL" id="JAIQCV010000013">
    <property type="protein sequence ID" value="KAH1031343.1"/>
    <property type="molecule type" value="Genomic_DNA"/>
</dbReference>
<comment type="caution">
    <text evidence="2">The sequence shown here is derived from an EMBL/GenBank/DDBJ whole genome shotgun (WGS) entry which is preliminary data.</text>
</comment>
<reference evidence="2 3" key="1">
    <citation type="journal article" date="2021" name="Plant Biotechnol. J.">
        <title>Multi-omics assisted identification of the key and species-specific regulatory components of drought-tolerant mechanisms in Gossypium stocksii.</title>
        <authorList>
            <person name="Yu D."/>
            <person name="Ke L."/>
            <person name="Zhang D."/>
            <person name="Wu Y."/>
            <person name="Sun Y."/>
            <person name="Mei J."/>
            <person name="Sun J."/>
            <person name="Sun Y."/>
        </authorList>
    </citation>
    <scope>NUCLEOTIDE SEQUENCE [LARGE SCALE GENOMIC DNA]</scope>
    <source>
        <strain evidence="3">cv. E1</strain>
        <tissue evidence="2">Leaf</tissue>
    </source>
</reference>
<evidence type="ECO:0000313" key="3">
    <source>
        <dbReference type="Proteomes" id="UP000828251"/>
    </source>
</evidence>
<accession>A0A9D3ZFK6</accession>
<keyword evidence="3" id="KW-1185">Reference proteome</keyword>
<proteinExistence type="predicted"/>
<evidence type="ECO:0000313" key="2">
    <source>
        <dbReference type="EMBL" id="KAH1031343.1"/>
    </source>
</evidence>
<dbReference type="AlphaFoldDB" id="A0A9D3ZFK6"/>
<organism evidence="2 3">
    <name type="scientific">Gossypium stocksii</name>
    <dbReference type="NCBI Taxonomy" id="47602"/>
    <lineage>
        <taxon>Eukaryota</taxon>
        <taxon>Viridiplantae</taxon>
        <taxon>Streptophyta</taxon>
        <taxon>Embryophyta</taxon>
        <taxon>Tracheophyta</taxon>
        <taxon>Spermatophyta</taxon>
        <taxon>Magnoliopsida</taxon>
        <taxon>eudicotyledons</taxon>
        <taxon>Gunneridae</taxon>
        <taxon>Pentapetalae</taxon>
        <taxon>rosids</taxon>
        <taxon>malvids</taxon>
        <taxon>Malvales</taxon>
        <taxon>Malvaceae</taxon>
        <taxon>Malvoideae</taxon>
        <taxon>Gossypium</taxon>
    </lineage>
</organism>
<dbReference type="Proteomes" id="UP000828251">
    <property type="component" value="Unassembled WGS sequence"/>
</dbReference>
<gene>
    <name evidence="2" type="ORF">J1N35_043517</name>
</gene>
<name>A0A9D3ZFK6_9ROSI</name>